<evidence type="ECO:0000313" key="1">
    <source>
        <dbReference type="EMBL" id="GHI46569.1"/>
    </source>
</evidence>
<comment type="caution">
    <text evidence="1">The sequence shown here is derived from an EMBL/GenBank/DDBJ whole genome shotgun (WGS) entry which is preliminary data.</text>
</comment>
<dbReference type="EMBL" id="BNDZ01000005">
    <property type="protein sequence ID" value="GHI46569.1"/>
    <property type="molecule type" value="Genomic_DNA"/>
</dbReference>
<reference evidence="1" key="1">
    <citation type="submission" date="2022-09" db="EMBL/GenBank/DDBJ databases">
        <title>Whole genome shotgun sequence of Streptomyces albidoflavus NBRC 12854.</title>
        <authorList>
            <person name="Komaki H."/>
            <person name="Tamura T."/>
        </authorList>
    </citation>
    <scope>NUCLEOTIDE SEQUENCE</scope>
    <source>
        <strain evidence="1">NBRC 12854</strain>
    </source>
</reference>
<dbReference type="Proteomes" id="UP001051844">
    <property type="component" value="Unassembled WGS sequence"/>
</dbReference>
<accession>A0AA37BYF2</accession>
<name>A0AA37BYF2_9ACTN</name>
<gene>
    <name evidence="1" type="ORF">ScoT_27430</name>
</gene>
<dbReference type="AlphaFoldDB" id="A0AA37BYF2"/>
<sequence>MGAFGVVDGGAVEVRGCLGGEQPEEERVGHVGFLGFLPGFRRCGRGTARDHCHTAGGAV</sequence>
<protein>
    <submittedName>
        <fullName evidence="1">Uncharacterized protein</fullName>
    </submittedName>
</protein>
<evidence type="ECO:0000313" key="2">
    <source>
        <dbReference type="Proteomes" id="UP001051844"/>
    </source>
</evidence>
<organism evidence="1 2">
    <name type="scientific">Streptomyces albidoflavus</name>
    <dbReference type="NCBI Taxonomy" id="1886"/>
    <lineage>
        <taxon>Bacteria</taxon>
        <taxon>Bacillati</taxon>
        <taxon>Actinomycetota</taxon>
        <taxon>Actinomycetes</taxon>
        <taxon>Kitasatosporales</taxon>
        <taxon>Streptomycetaceae</taxon>
        <taxon>Streptomyces</taxon>
        <taxon>Streptomyces albidoflavus group</taxon>
    </lineage>
</organism>
<proteinExistence type="predicted"/>